<dbReference type="eggNOG" id="KOG4293">
    <property type="taxonomic scope" value="Eukaryota"/>
</dbReference>
<accession>T1I4J4</accession>
<dbReference type="VEuPathDB" id="VectorBase:RPRC011213"/>
<keyword evidence="2" id="KW-1185">Reference proteome</keyword>
<dbReference type="EnsemblMetazoa" id="RPRC011213-RA">
    <property type="protein sequence ID" value="RPRC011213-PA"/>
    <property type="gene ID" value="RPRC011213"/>
</dbReference>
<reference evidence="1" key="1">
    <citation type="submission" date="2015-05" db="UniProtKB">
        <authorList>
            <consortium name="EnsemblMetazoa"/>
        </authorList>
    </citation>
    <scope>IDENTIFICATION</scope>
</reference>
<dbReference type="InParanoid" id="T1I4J4"/>
<dbReference type="Proteomes" id="UP000015103">
    <property type="component" value="Unassembled WGS sequence"/>
</dbReference>
<evidence type="ECO:0000313" key="2">
    <source>
        <dbReference type="Proteomes" id="UP000015103"/>
    </source>
</evidence>
<dbReference type="EMBL" id="ACPB03022462">
    <property type="status" value="NOT_ANNOTATED_CDS"/>
    <property type="molecule type" value="Genomic_DNA"/>
</dbReference>
<dbReference type="HOGENOM" id="CLU_1751967_0_0_1"/>
<organism evidence="1 2">
    <name type="scientific">Rhodnius prolixus</name>
    <name type="common">Triatomid bug</name>
    <dbReference type="NCBI Taxonomy" id="13249"/>
    <lineage>
        <taxon>Eukaryota</taxon>
        <taxon>Metazoa</taxon>
        <taxon>Ecdysozoa</taxon>
        <taxon>Arthropoda</taxon>
        <taxon>Hexapoda</taxon>
        <taxon>Insecta</taxon>
        <taxon>Pterygota</taxon>
        <taxon>Neoptera</taxon>
        <taxon>Paraneoptera</taxon>
        <taxon>Hemiptera</taxon>
        <taxon>Heteroptera</taxon>
        <taxon>Panheteroptera</taxon>
        <taxon>Cimicomorpha</taxon>
        <taxon>Reduviidae</taxon>
        <taxon>Triatominae</taxon>
        <taxon>Rhodnius</taxon>
    </lineage>
</organism>
<protein>
    <recommendedName>
        <fullName evidence="3">Cytochrome b561 domain-containing protein</fullName>
    </recommendedName>
</protein>
<dbReference type="EMBL" id="ACPB03022463">
    <property type="status" value="NOT_ANNOTATED_CDS"/>
    <property type="molecule type" value="Genomic_DNA"/>
</dbReference>
<name>T1I4J4_RHOPR</name>
<sequence length="149" mass="16511">MTTIEQNTYNLGNDRYVLLLASGSSLKANGVGFHDLVFTASGEKRFLSDVRSLKTADKLLVRLHGAFMIAAWIGTASIGIVLARYFKQTWVESSLCAKDLWFALAGFRKFILFIHMVYITGLAAALIVMVVLAPIGTQWQSLQNKFMGM</sequence>
<evidence type="ECO:0000313" key="1">
    <source>
        <dbReference type="EnsemblMetazoa" id="RPRC011213-PA"/>
    </source>
</evidence>
<proteinExistence type="predicted"/>
<dbReference type="STRING" id="13249.T1I4J4"/>
<evidence type="ECO:0008006" key="3">
    <source>
        <dbReference type="Google" id="ProtNLM"/>
    </source>
</evidence>
<dbReference type="AlphaFoldDB" id="T1I4J4"/>
<dbReference type="EMBL" id="ACPB03022464">
    <property type="status" value="NOT_ANNOTATED_CDS"/>
    <property type="molecule type" value="Genomic_DNA"/>
</dbReference>